<proteinExistence type="inferred from homology"/>
<dbReference type="RefSeq" id="WP_200586089.1">
    <property type="nucleotide sequence ID" value="NZ_JAEHFY010000012.1"/>
</dbReference>
<dbReference type="Gene3D" id="3.40.960.10">
    <property type="entry name" value="VSR Endonuclease"/>
    <property type="match status" value="1"/>
</dbReference>
<evidence type="ECO:0000256" key="6">
    <source>
        <dbReference type="ARBA" id="ARBA00029466"/>
    </source>
</evidence>
<reference evidence="8 9" key="1">
    <citation type="submission" date="2020-12" db="EMBL/GenBank/DDBJ databases">
        <title>Bacterial novel species Pedobacter sp. SD-b isolated from soil.</title>
        <authorList>
            <person name="Jung H.-Y."/>
        </authorList>
    </citation>
    <scope>NUCLEOTIDE SEQUENCE [LARGE SCALE GENOMIC DNA]</scope>
    <source>
        <strain evidence="8 9">SD-b</strain>
    </source>
</reference>
<comment type="similarity">
    <text evidence="6">Belongs to the Vsr family.</text>
</comment>
<name>A0ABS1BK90_9SPHI</name>
<dbReference type="EMBL" id="JAEHFY010000012">
    <property type="protein sequence ID" value="MBK0383282.1"/>
    <property type="molecule type" value="Genomic_DNA"/>
</dbReference>
<keyword evidence="5" id="KW-0234">DNA repair</keyword>
<keyword evidence="2 8" id="KW-0255">Endonuclease</keyword>
<dbReference type="InterPro" id="IPR007569">
    <property type="entry name" value="DUF559"/>
</dbReference>
<dbReference type="GO" id="GO:0004519">
    <property type="term" value="F:endonuclease activity"/>
    <property type="evidence" value="ECO:0007669"/>
    <property type="project" value="UniProtKB-KW"/>
</dbReference>
<dbReference type="Proteomes" id="UP000660024">
    <property type="component" value="Unassembled WGS sequence"/>
</dbReference>
<dbReference type="InterPro" id="IPR011335">
    <property type="entry name" value="Restrct_endonuc-II-like"/>
</dbReference>
<evidence type="ECO:0000256" key="1">
    <source>
        <dbReference type="ARBA" id="ARBA00022722"/>
    </source>
</evidence>
<dbReference type="NCBIfam" id="TIGR00632">
    <property type="entry name" value="vsr"/>
    <property type="match status" value="1"/>
</dbReference>
<evidence type="ECO:0000259" key="7">
    <source>
        <dbReference type="Pfam" id="PF04480"/>
    </source>
</evidence>
<sequence>MVEKPYLVSEDRIKVPRFSEEAGFYTTKKRSKIMGKIKAKNTKPEVLLRKALWKLNVRYRIHQKNIFGTPDLVIKKYRLAIFVDGSFWHGYDWGKRKEQWKKNKAFWVPKIERNIQRDLEVNKKLEDAGFTVMRFWDFEIEKNLNHCINQIMLYIEAAKEHNIPALE</sequence>
<feature type="domain" description="DUF559" evidence="7">
    <location>
        <begin position="114"/>
        <end position="155"/>
    </location>
</feature>
<dbReference type="Pfam" id="PF03852">
    <property type="entry name" value="Vsr"/>
    <property type="match status" value="1"/>
</dbReference>
<dbReference type="Pfam" id="PF04480">
    <property type="entry name" value="DUF559"/>
    <property type="match status" value="1"/>
</dbReference>
<evidence type="ECO:0000313" key="8">
    <source>
        <dbReference type="EMBL" id="MBK0383282.1"/>
    </source>
</evidence>
<dbReference type="CDD" id="cd00221">
    <property type="entry name" value="Vsr"/>
    <property type="match status" value="1"/>
</dbReference>
<gene>
    <name evidence="8" type="ORF">I5M32_09950</name>
</gene>
<evidence type="ECO:0000256" key="5">
    <source>
        <dbReference type="ARBA" id="ARBA00023204"/>
    </source>
</evidence>
<comment type="caution">
    <text evidence="8">The sequence shown here is derived from an EMBL/GenBank/DDBJ whole genome shotgun (WGS) entry which is preliminary data.</text>
</comment>
<dbReference type="SUPFAM" id="SSF52980">
    <property type="entry name" value="Restriction endonuclease-like"/>
    <property type="match status" value="1"/>
</dbReference>
<accession>A0ABS1BK90</accession>
<evidence type="ECO:0000256" key="2">
    <source>
        <dbReference type="ARBA" id="ARBA00022759"/>
    </source>
</evidence>
<organism evidence="8 9">
    <name type="scientific">Pedobacter segetis</name>
    <dbReference type="NCBI Taxonomy" id="2793069"/>
    <lineage>
        <taxon>Bacteria</taxon>
        <taxon>Pseudomonadati</taxon>
        <taxon>Bacteroidota</taxon>
        <taxon>Sphingobacteriia</taxon>
        <taxon>Sphingobacteriales</taxon>
        <taxon>Sphingobacteriaceae</taxon>
        <taxon>Pedobacter</taxon>
    </lineage>
</organism>
<keyword evidence="9" id="KW-1185">Reference proteome</keyword>
<dbReference type="InterPro" id="IPR004603">
    <property type="entry name" value="DNA_mismatch_endonuc_vsr"/>
</dbReference>
<keyword evidence="3" id="KW-0227">DNA damage</keyword>
<protein>
    <submittedName>
        <fullName evidence="8">Very short patch repair endonuclease</fullName>
    </submittedName>
</protein>
<evidence type="ECO:0000256" key="4">
    <source>
        <dbReference type="ARBA" id="ARBA00022801"/>
    </source>
</evidence>
<evidence type="ECO:0000313" key="9">
    <source>
        <dbReference type="Proteomes" id="UP000660024"/>
    </source>
</evidence>
<keyword evidence="1" id="KW-0540">Nuclease</keyword>
<evidence type="ECO:0000256" key="3">
    <source>
        <dbReference type="ARBA" id="ARBA00022763"/>
    </source>
</evidence>
<keyword evidence="4" id="KW-0378">Hydrolase</keyword>